<name>A0A4R8CAV9_9ACTN</name>
<organism evidence="2 3">
    <name type="scientific">Kribbella pratensis</name>
    <dbReference type="NCBI Taxonomy" id="2512112"/>
    <lineage>
        <taxon>Bacteria</taxon>
        <taxon>Bacillati</taxon>
        <taxon>Actinomycetota</taxon>
        <taxon>Actinomycetes</taxon>
        <taxon>Propionibacteriales</taxon>
        <taxon>Kribbellaceae</taxon>
        <taxon>Kribbella</taxon>
    </lineage>
</organism>
<evidence type="ECO:0000256" key="1">
    <source>
        <dbReference type="SAM" id="Phobius"/>
    </source>
</evidence>
<reference evidence="2 3" key="1">
    <citation type="submission" date="2019-03" db="EMBL/GenBank/DDBJ databases">
        <title>Genomic Encyclopedia of Type Strains, Phase III (KMG-III): the genomes of soil and plant-associated and newly described type strains.</title>
        <authorList>
            <person name="Whitman W."/>
        </authorList>
    </citation>
    <scope>NUCLEOTIDE SEQUENCE [LARGE SCALE GENOMIC DNA]</scope>
    <source>
        <strain evidence="2 3">VKM Ac-2573</strain>
    </source>
</reference>
<keyword evidence="1" id="KW-1133">Transmembrane helix</keyword>
<evidence type="ECO:0000313" key="2">
    <source>
        <dbReference type="EMBL" id="TDW70663.1"/>
    </source>
</evidence>
<sequence>MRAERDLLGPSCDRSAHGLVGVLVRPGGVVGLLPCVVVVVAVGAAVVGELVRPGGVVGAVVGATVGVGGATVPGGTTGVETPVVGTLVGPPVGVVESMVDDGCVEELSDGPSPGVTVWPPVGRGV</sequence>
<dbReference type="Proteomes" id="UP000295146">
    <property type="component" value="Unassembled WGS sequence"/>
</dbReference>
<evidence type="ECO:0000313" key="3">
    <source>
        <dbReference type="Proteomes" id="UP000295146"/>
    </source>
</evidence>
<comment type="caution">
    <text evidence="2">The sequence shown here is derived from an EMBL/GenBank/DDBJ whole genome shotgun (WGS) entry which is preliminary data.</text>
</comment>
<keyword evidence="1" id="KW-0472">Membrane</keyword>
<keyword evidence="3" id="KW-1185">Reference proteome</keyword>
<accession>A0A4R8CAV9</accession>
<feature type="transmembrane region" description="Helical" evidence="1">
    <location>
        <begin position="29"/>
        <end position="47"/>
    </location>
</feature>
<dbReference type="EMBL" id="SODP01000002">
    <property type="protein sequence ID" value="TDW70663.1"/>
    <property type="molecule type" value="Genomic_DNA"/>
</dbReference>
<proteinExistence type="predicted"/>
<gene>
    <name evidence="2" type="ORF">EV653_4719</name>
</gene>
<dbReference type="AlphaFoldDB" id="A0A4R8CAV9"/>
<keyword evidence="1" id="KW-0812">Transmembrane</keyword>
<protein>
    <submittedName>
        <fullName evidence="2">Uncharacterized protein</fullName>
    </submittedName>
</protein>